<dbReference type="InterPro" id="IPR036411">
    <property type="entry name" value="TorD-like_sf"/>
</dbReference>
<dbReference type="EMBL" id="FMBA01000038">
    <property type="protein sequence ID" value="SCC18300.1"/>
    <property type="molecule type" value="Genomic_DNA"/>
</dbReference>
<dbReference type="RefSeq" id="WP_091124529.1">
    <property type="nucleotide sequence ID" value="NZ_FMBA01000038.1"/>
</dbReference>
<keyword evidence="3" id="KW-1185">Reference proteome</keyword>
<dbReference type="PANTHER" id="PTHR34227:SF13">
    <property type="entry name" value="TAT PROOFREADING CHAPERONE DMSD-RELATED"/>
    <property type="match status" value="1"/>
</dbReference>
<keyword evidence="1" id="KW-0143">Chaperone</keyword>
<dbReference type="SUPFAM" id="SSF89155">
    <property type="entry name" value="TorD-like"/>
    <property type="match status" value="1"/>
</dbReference>
<dbReference type="OrthoDB" id="3174863at2"/>
<reference evidence="3" key="1">
    <citation type="submission" date="2016-08" db="EMBL/GenBank/DDBJ databases">
        <authorList>
            <person name="Varghese N."/>
            <person name="Submissions Spin"/>
        </authorList>
    </citation>
    <scope>NUCLEOTIDE SEQUENCE [LARGE SCALE GENOMIC DNA]</scope>
    <source>
        <strain evidence="3">R-53144</strain>
    </source>
</reference>
<dbReference type="Pfam" id="PF02613">
    <property type="entry name" value="Nitrate_red_del"/>
    <property type="match status" value="1"/>
</dbReference>
<organism evidence="2 3">
    <name type="scientific">Gilliamella intestini</name>
    <dbReference type="NCBI Taxonomy" id="1798183"/>
    <lineage>
        <taxon>Bacteria</taxon>
        <taxon>Pseudomonadati</taxon>
        <taxon>Pseudomonadota</taxon>
        <taxon>Gammaproteobacteria</taxon>
        <taxon>Orbales</taxon>
        <taxon>Orbaceae</taxon>
        <taxon>Gilliamella</taxon>
    </lineage>
</organism>
<sequence length="193" mass="22289">MKNNQVTHLDKLTSTILAKVLGAFFYYPPDHQTVKPLIDTLCQIEHIANWQNTVLIGEQCQIIATQINNPELNYQFSLLFEGQGIMPAPPWGSVYLDQEQLLMGESQERYRQFLQQHGLILNTGINEPEDQFGLMLMAYAILQEKDKPKIAKQLIDEHLLIWSSAYLEKLKQNEISPFYRALAVIAQQYLRII</sequence>
<dbReference type="Gene3D" id="1.10.3480.10">
    <property type="entry name" value="TorD-like"/>
    <property type="match status" value="1"/>
</dbReference>
<evidence type="ECO:0000313" key="3">
    <source>
        <dbReference type="Proteomes" id="UP000199698"/>
    </source>
</evidence>
<dbReference type="PANTHER" id="PTHR34227">
    <property type="entry name" value="CHAPERONE PROTEIN YCDY"/>
    <property type="match status" value="1"/>
</dbReference>
<dbReference type="PIRSF" id="PIRSF004690">
    <property type="entry name" value="DmsD"/>
    <property type="match status" value="1"/>
</dbReference>
<proteinExistence type="predicted"/>
<dbReference type="InterPro" id="IPR026269">
    <property type="entry name" value="DmsD-type"/>
</dbReference>
<dbReference type="Proteomes" id="UP000199698">
    <property type="component" value="Unassembled WGS sequence"/>
</dbReference>
<name>A0A1C4CGQ8_9GAMM</name>
<evidence type="ECO:0000313" key="2">
    <source>
        <dbReference type="EMBL" id="SCC18300.1"/>
    </source>
</evidence>
<accession>A0A1C4CGQ8</accession>
<dbReference type="AlphaFoldDB" id="A0A1C4CGQ8"/>
<protein>
    <submittedName>
        <fullName evidence="2">Chaperone TorD involved in molybdoenzyme TorA maturation</fullName>
    </submittedName>
</protein>
<dbReference type="InterPro" id="IPR050289">
    <property type="entry name" value="TorD/DmsD_chaperones"/>
</dbReference>
<gene>
    <name evidence="2" type="ORF">GA0061080_10381</name>
</gene>
<dbReference type="InterPro" id="IPR020945">
    <property type="entry name" value="DMSO/NO3_reduct_chaperone"/>
</dbReference>
<evidence type="ECO:0000256" key="1">
    <source>
        <dbReference type="ARBA" id="ARBA00023186"/>
    </source>
</evidence>
<dbReference type="STRING" id="1798183.GA0061080_10381"/>